<evidence type="ECO:0000313" key="1">
    <source>
        <dbReference type="EMBL" id="EGW08828.1"/>
    </source>
</evidence>
<protein>
    <submittedName>
        <fullName evidence="1">Uncharacterized protein</fullName>
    </submittedName>
</protein>
<evidence type="ECO:0000313" key="2">
    <source>
        <dbReference type="Proteomes" id="UP000001075"/>
    </source>
</evidence>
<dbReference type="EMBL" id="JH000154">
    <property type="protein sequence ID" value="EGW08828.1"/>
    <property type="molecule type" value="Genomic_DNA"/>
</dbReference>
<dbReference type="AlphaFoldDB" id="G3H578"/>
<proteinExistence type="predicted"/>
<organism evidence="1 2">
    <name type="scientific">Cricetulus griseus</name>
    <name type="common">Chinese hamster</name>
    <name type="synonym">Cricetulus barabensis griseus</name>
    <dbReference type="NCBI Taxonomy" id="10029"/>
    <lineage>
        <taxon>Eukaryota</taxon>
        <taxon>Metazoa</taxon>
        <taxon>Chordata</taxon>
        <taxon>Craniata</taxon>
        <taxon>Vertebrata</taxon>
        <taxon>Euteleostomi</taxon>
        <taxon>Mammalia</taxon>
        <taxon>Eutheria</taxon>
        <taxon>Euarchontoglires</taxon>
        <taxon>Glires</taxon>
        <taxon>Rodentia</taxon>
        <taxon>Myomorpha</taxon>
        <taxon>Muroidea</taxon>
        <taxon>Cricetidae</taxon>
        <taxon>Cricetinae</taxon>
        <taxon>Cricetulus</taxon>
    </lineage>
</organism>
<sequence>MLMYSEAGTVPSSQRPLRNVLMQAEPSLRPGTTDLTLKREEMMPDNLRLRRCKKLPPVSQIAPRQVHDAPLTRTVYLKKKRKQFVTNSYKF</sequence>
<accession>G3H578</accession>
<gene>
    <name evidence="1" type="ORF">I79_005453</name>
</gene>
<reference evidence="2" key="1">
    <citation type="journal article" date="2011" name="Nat. Biotechnol.">
        <title>The genomic sequence of the Chinese hamster ovary (CHO)-K1 cell line.</title>
        <authorList>
            <person name="Xu X."/>
            <person name="Nagarajan H."/>
            <person name="Lewis N.E."/>
            <person name="Pan S."/>
            <person name="Cai Z."/>
            <person name="Liu X."/>
            <person name="Chen W."/>
            <person name="Xie M."/>
            <person name="Wang W."/>
            <person name="Hammond S."/>
            <person name="Andersen M.R."/>
            <person name="Neff N."/>
            <person name="Passarelli B."/>
            <person name="Koh W."/>
            <person name="Fan H.C."/>
            <person name="Wang J."/>
            <person name="Gui Y."/>
            <person name="Lee K.H."/>
            <person name="Betenbaugh M.J."/>
            <person name="Quake S.R."/>
            <person name="Famili I."/>
            <person name="Palsson B.O."/>
            <person name="Wang J."/>
        </authorList>
    </citation>
    <scope>NUCLEOTIDE SEQUENCE [LARGE SCALE GENOMIC DNA]</scope>
    <source>
        <strain evidence="2">CHO K1 cell line</strain>
    </source>
</reference>
<name>G3H578_CRIGR</name>
<dbReference type="InParanoid" id="G3H578"/>
<dbReference type="Proteomes" id="UP000001075">
    <property type="component" value="Unassembled WGS sequence"/>
</dbReference>